<name>A0A1G2P1Q5_9BACT</name>
<dbReference type="Proteomes" id="UP000177269">
    <property type="component" value="Unassembled WGS sequence"/>
</dbReference>
<sequence length="70" mass="8074">MSVIAKVVEAKVFPLWSEAVICPRGQHDWETNGRYYRFARFRRIRRLAFEFEDLGPAAMRLSGDTSVGVL</sequence>
<reference evidence="1 2" key="1">
    <citation type="journal article" date="2016" name="Nat. Commun.">
        <title>Thousands of microbial genomes shed light on interconnected biogeochemical processes in an aquifer system.</title>
        <authorList>
            <person name="Anantharaman K."/>
            <person name="Brown C.T."/>
            <person name="Hug L.A."/>
            <person name="Sharon I."/>
            <person name="Castelle C.J."/>
            <person name="Probst A.J."/>
            <person name="Thomas B.C."/>
            <person name="Singh A."/>
            <person name="Wilkins M.J."/>
            <person name="Karaoz U."/>
            <person name="Brodie E.L."/>
            <person name="Williams K.H."/>
            <person name="Hubbard S.S."/>
            <person name="Banfield J.F."/>
        </authorList>
    </citation>
    <scope>NUCLEOTIDE SEQUENCE [LARGE SCALE GENOMIC DNA]</scope>
</reference>
<gene>
    <name evidence="1" type="ORF">A3G52_02655</name>
</gene>
<comment type="caution">
    <text evidence="1">The sequence shown here is derived from an EMBL/GenBank/DDBJ whole genome shotgun (WGS) entry which is preliminary data.</text>
</comment>
<evidence type="ECO:0000313" key="2">
    <source>
        <dbReference type="Proteomes" id="UP000177269"/>
    </source>
</evidence>
<accession>A0A1G2P1Q5</accession>
<protein>
    <submittedName>
        <fullName evidence="1">Uncharacterized protein</fullName>
    </submittedName>
</protein>
<proteinExistence type="predicted"/>
<dbReference type="EMBL" id="MHSK01000031">
    <property type="protein sequence ID" value="OHA41542.1"/>
    <property type="molecule type" value="Genomic_DNA"/>
</dbReference>
<organism evidence="1 2">
    <name type="scientific">Candidatus Taylorbacteria bacterium RIFCSPLOWO2_12_FULL_43_20</name>
    <dbReference type="NCBI Taxonomy" id="1802332"/>
    <lineage>
        <taxon>Bacteria</taxon>
        <taxon>Candidatus Tayloriibacteriota</taxon>
    </lineage>
</organism>
<dbReference type="AlphaFoldDB" id="A0A1G2P1Q5"/>
<evidence type="ECO:0000313" key="1">
    <source>
        <dbReference type="EMBL" id="OHA41542.1"/>
    </source>
</evidence>